<feature type="region of interest" description="Disordered" evidence="1">
    <location>
        <begin position="1"/>
        <end position="123"/>
    </location>
</feature>
<feature type="non-terminal residue" evidence="2">
    <location>
        <position position="1"/>
    </location>
</feature>
<accession>A0A9P6FN44</accession>
<organism evidence="2 3">
    <name type="scientific">Lunasporangiospora selenospora</name>
    <dbReference type="NCBI Taxonomy" id="979761"/>
    <lineage>
        <taxon>Eukaryota</taxon>
        <taxon>Fungi</taxon>
        <taxon>Fungi incertae sedis</taxon>
        <taxon>Mucoromycota</taxon>
        <taxon>Mortierellomycotina</taxon>
        <taxon>Mortierellomycetes</taxon>
        <taxon>Mortierellales</taxon>
        <taxon>Mortierellaceae</taxon>
        <taxon>Lunasporangiospora</taxon>
    </lineage>
</organism>
<evidence type="ECO:0000313" key="2">
    <source>
        <dbReference type="EMBL" id="KAF9578267.1"/>
    </source>
</evidence>
<keyword evidence="3" id="KW-1185">Reference proteome</keyword>
<feature type="compositionally biased region" description="Polar residues" evidence="1">
    <location>
        <begin position="206"/>
        <end position="215"/>
    </location>
</feature>
<dbReference type="EMBL" id="JAABOA010003837">
    <property type="protein sequence ID" value="KAF9578267.1"/>
    <property type="molecule type" value="Genomic_DNA"/>
</dbReference>
<feature type="compositionally biased region" description="Polar residues" evidence="1">
    <location>
        <begin position="59"/>
        <end position="79"/>
    </location>
</feature>
<sequence length="395" mass="41763">AATVSATARPAGSERAGTSSSLATRNGDAEQQPQQQQQQQQGGSDNGQNKEAIDHASVPVSSQAASNAATAPRTVTRSDSVLVLGDPSLMATPGTAPRAAGALHETPTQEKSAGGVNEPTLATATAPEPKKLLIKTECGHYLLEDRKIFTALQRNIDKEQNMAEQHLMDMLCVSGFKYDGDWGYRRLEPKRTTVVSVAMVMLKTSASSTSPYQSNAPSTTPSPPPPTTTTTTSTATAEAQVPDLATAAATTDKTGERDSTISTDATLATQPTSSSSLPPAVPSSESSPPAKGDGEEGATKVNDATSPLAAEGEANPTRPMTALELEAEAAAQAEAQRIQNNKVQMAIAQKLLLFWRKPARKCWWDGIQIELDHEGTKVPVRLWARRTWTLEVVLV</sequence>
<dbReference type="OrthoDB" id="9451547at2759"/>
<feature type="compositionally biased region" description="Polar residues" evidence="1">
    <location>
        <begin position="260"/>
        <end position="270"/>
    </location>
</feature>
<reference evidence="2" key="1">
    <citation type="journal article" date="2020" name="Fungal Divers.">
        <title>Resolving the Mortierellaceae phylogeny through synthesis of multi-gene phylogenetics and phylogenomics.</title>
        <authorList>
            <person name="Vandepol N."/>
            <person name="Liber J."/>
            <person name="Desiro A."/>
            <person name="Na H."/>
            <person name="Kennedy M."/>
            <person name="Barry K."/>
            <person name="Grigoriev I.V."/>
            <person name="Miller A.N."/>
            <person name="O'Donnell K."/>
            <person name="Stajich J.E."/>
            <person name="Bonito G."/>
        </authorList>
    </citation>
    <scope>NUCLEOTIDE SEQUENCE</scope>
    <source>
        <strain evidence="2">KOD1015</strain>
    </source>
</reference>
<feature type="region of interest" description="Disordered" evidence="1">
    <location>
        <begin position="206"/>
        <end position="316"/>
    </location>
</feature>
<feature type="compositionally biased region" description="Low complexity" evidence="1">
    <location>
        <begin position="31"/>
        <end position="41"/>
    </location>
</feature>
<dbReference type="Proteomes" id="UP000780801">
    <property type="component" value="Unassembled WGS sequence"/>
</dbReference>
<name>A0A9P6FN44_9FUNG</name>
<feature type="compositionally biased region" description="Low complexity" evidence="1">
    <location>
        <begin position="228"/>
        <end position="237"/>
    </location>
</feature>
<dbReference type="AlphaFoldDB" id="A0A9P6FN44"/>
<gene>
    <name evidence="2" type="ORF">BGW38_006026</name>
</gene>
<evidence type="ECO:0000313" key="3">
    <source>
        <dbReference type="Proteomes" id="UP000780801"/>
    </source>
</evidence>
<comment type="caution">
    <text evidence="2">The sequence shown here is derived from an EMBL/GenBank/DDBJ whole genome shotgun (WGS) entry which is preliminary data.</text>
</comment>
<feature type="compositionally biased region" description="Low complexity" evidence="1">
    <location>
        <begin position="91"/>
        <end position="102"/>
    </location>
</feature>
<evidence type="ECO:0000256" key="1">
    <source>
        <dbReference type="SAM" id="MobiDB-lite"/>
    </source>
</evidence>
<proteinExistence type="predicted"/>
<feature type="compositionally biased region" description="Low complexity" evidence="1">
    <location>
        <begin position="271"/>
        <end position="289"/>
    </location>
</feature>
<protein>
    <submittedName>
        <fullName evidence="2">Uncharacterized protein</fullName>
    </submittedName>
</protein>